<dbReference type="EMBL" id="FR854076">
    <property type="protein sequence ID" value="CCA82252.1"/>
    <property type="molecule type" value="Genomic_DNA"/>
</dbReference>
<gene>
    <name evidence="1" type="ORF">BDB_30069</name>
</gene>
<protein>
    <recommendedName>
        <fullName evidence="2">ASCH domain-containing protein</fullName>
    </recommendedName>
</protein>
<reference evidence="1" key="2">
    <citation type="submission" date="2011-04" db="EMBL/GenBank/DDBJ databases">
        <authorList>
            <person name="Genoscope - CEA"/>
        </authorList>
    </citation>
    <scope>NUCLEOTIDE SEQUENCE</scope>
    <source>
        <strain evidence="1">R229</strain>
    </source>
</reference>
<evidence type="ECO:0000313" key="1">
    <source>
        <dbReference type="EMBL" id="CCA82252.1"/>
    </source>
</evidence>
<evidence type="ECO:0008006" key="2">
    <source>
        <dbReference type="Google" id="ProtNLM"/>
    </source>
</evidence>
<dbReference type="AlphaFoldDB" id="G2ZT89"/>
<proteinExistence type="predicted"/>
<organism evidence="1">
    <name type="scientific">blood disease bacterium R229</name>
    <dbReference type="NCBI Taxonomy" id="741978"/>
    <lineage>
        <taxon>Bacteria</taxon>
        <taxon>Pseudomonadati</taxon>
        <taxon>Pseudomonadota</taxon>
        <taxon>Betaproteobacteria</taxon>
        <taxon>Burkholderiales</taxon>
        <taxon>Burkholderiaceae</taxon>
        <taxon>Ralstonia</taxon>
        <taxon>Ralstonia solanacearum species complex</taxon>
    </lineage>
</organism>
<accession>G2ZT89</accession>
<sequence length="123" mass="14033">MSFALTTDQIMEGTKTVTRRLGWLNLKPGDKLRPVRKCMGLRPGEKLDVLRDPLTVVSVRREPLRAMTDDLDYGFLECELEGFGTHPDYKWPSSFVAMFCASHRGCTPETTVTRIEFSYGEEQ</sequence>
<reference evidence="1" key="1">
    <citation type="journal article" date="2011" name="PLoS ONE">
        <title>Ralstonia syzygii, the Blood Disease Bacterium and some Asian R. solanacearum strains form a single genomic species despite divergent lifestyles.</title>
        <authorList>
            <person name="Remenant B."/>
            <person name="de Cambiaire J.C."/>
            <person name="Cellier G."/>
            <person name="Jacobs J.M."/>
            <person name="Mangenot S."/>
            <person name="Barbe V."/>
            <person name="Lajus A."/>
            <person name="Vallenet D."/>
            <person name="Medigue C."/>
            <person name="Fegan M."/>
            <person name="Allen C."/>
            <person name="Prior P."/>
        </authorList>
    </citation>
    <scope>NUCLEOTIDE SEQUENCE</scope>
    <source>
        <strain evidence="1">R229</strain>
    </source>
</reference>
<name>G2ZT89_9RALS</name>